<feature type="transmembrane region" description="Helical" evidence="6">
    <location>
        <begin position="171"/>
        <end position="188"/>
    </location>
</feature>
<feature type="transmembrane region" description="Helical" evidence="6">
    <location>
        <begin position="229"/>
        <end position="252"/>
    </location>
</feature>
<feature type="transmembrane region" description="Helical" evidence="6">
    <location>
        <begin position="999"/>
        <end position="1018"/>
    </location>
</feature>
<feature type="transmembrane region" description="Helical" evidence="6">
    <location>
        <begin position="365"/>
        <end position="385"/>
    </location>
</feature>
<dbReference type="InterPro" id="IPR029485">
    <property type="entry name" value="CAT_C"/>
</dbReference>
<evidence type="ECO:0000256" key="2">
    <source>
        <dbReference type="ARBA" id="ARBA00022692"/>
    </source>
</evidence>
<feature type="transmembrane region" description="Helical" evidence="6">
    <location>
        <begin position="39"/>
        <end position="59"/>
    </location>
</feature>
<feature type="transmembrane region" description="Helical" evidence="6">
    <location>
        <begin position="734"/>
        <end position="757"/>
    </location>
</feature>
<evidence type="ECO:0000313" key="8">
    <source>
        <dbReference type="EMBL" id="KAK2557270.1"/>
    </source>
</evidence>
<evidence type="ECO:0000259" key="7">
    <source>
        <dbReference type="Pfam" id="PF13906"/>
    </source>
</evidence>
<evidence type="ECO:0000256" key="3">
    <source>
        <dbReference type="ARBA" id="ARBA00022989"/>
    </source>
</evidence>
<feature type="transmembrane region" description="Helical" evidence="6">
    <location>
        <begin position="313"/>
        <end position="335"/>
    </location>
</feature>
<comment type="subcellular location">
    <subcellularLocation>
        <location evidence="1">Membrane</location>
        <topology evidence="1">Multi-pass membrane protein</topology>
    </subcellularLocation>
</comment>
<dbReference type="Gene3D" id="1.20.1740.10">
    <property type="entry name" value="Amino acid/polyamine transporter I"/>
    <property type="match status" value="2"/>
</dbReference>
<feature type="transmembrane region" description="Helical" evidence="6">
    <location>
        <begin position="491"/>
        <end position="511"/>
    </location>
</feature>
<dbReference type="Proteomes" id="UP001249851">
    <property type="component" value="Unassembled WGS sequence"/>
</dbReference>
<feature type="domain" description="Cationic amino acid transporter C-terminal" evidence="7">
    <location>
        <begin position="997"/>
        <end position="1037"/>
    </location>
</feature>
<feature type="transmembrane region" description="Helical" evidence="6">
    <location>
        <begin position="577"/>
        <end position="596"/>
    </location>
</feature>
<dbReference type="GO" id="GO:0005886">
    <property type="term" value="C:plasma membrane"/>
    <property type="evidence" value="ECO:0007669"/>
    <property type="project" value="TreeGrafter"/>
</dbReference>
<dbReference type="Pfam" id="PF13906">
    <property type="entry name" value="AA_permease_C"/>
    <property type="match status" value="1"/>
</dbReference>
<evidence type="ECO:0000313" key="9">
    <source>
        <dbReference type="Proteomes" id="UP001249851"/>
    </source>
</evidence>
<feature type="transmembrane region" description="Helical" evidence="6">
    <location>
        <begin position="460"/>
        <end position="479"/>
    </location>
</feature>
<dbReference type="PANTHER" id="PTHR43243:SF105">
    <property type="entry name" value="CATIONIC AMINO ACID TRANSPORTER C-TERMINAL DOMAIN-CONTAINING PROTEIN"/>
    <property type="match status" value="1"/>
</dbReference>
<feature type="region of interest" description="Disordered" evidence="5">
    <location>
        <begin position="1089"/>
        <end position="1118"/>
    </location>
</feature>
<feature type="transmembrane region" description="Helical" evidence="6">
    <location>
        <begin position="71"/>
        <end position="90"/>
    </location>
</feature>
<dbReference type="FunFam" id="1.20.1740.10:FF:000010">
    <property type="entry name" value="probable cationic amino acid transporter"/>
    <property type="match status" value="2"/>
</dbReference>
<feature type="transmembrane region" description="Helical" evidence="6">
    <location>
        <begin position="701"/>
        <end position="722"/>
    </location>
</feature>
<feature type="transmembrane region" description="Helical" evidence="6">
    <location>
        <begin position="391"/>
        <end position="409"/>
    </location>
</feature>
<organism evidence="8 9">
    <name type="scientific">Acropora cervicornis</name>
    <name type="common">Staghorn coral</name>
    <dbReference type="NCBI Taxonomy" id="6130"/>
    <lineage>
        <taxon>Eukaryota</taxon>
        <taxon>Metazoa</taxon>
        <taxon>Cnidaria</taxon>
        <taxon>Anthozoa</taxon>
        <taxon>Hexacorallia</taxon>
        <taxon>Scleractinia</taxon>
        <taxon>Astrocoeniina</taxon>
        <taxon>Acroporidae</taxon>
        <taxon>Acropora</taxon>
    </lineage>
</organism>
<evidence type="ECO:0000256" key="6">
    <source>
        <dbReference type="SAM" id="Phobius"/>
    </source>
</evidence>
<feature type="compositionally biased region" description="Polar residues" evidence="5">
    <location>
        <begin position="1107"/>
        <end position="1118"/>
    </location>
</feature>
<dbReference type="InterPro" id="IPR002293">
    <property type="entry name" value="AA/rel_permease1"/>
</dbReference>
<keyword evidence="2 6" id="KW-0812">Transmembrane</keyword>
<sequence>MINGISHPKMAFLLKRFAQKKVIDPNSLTQTQLSRCLSVFDLTTLGIGSTLGAGIYVLAGEVARSVAGPSIVISFFVAGVASVLSGLCYAEFGARVPKAGSAYIYSYVTVGELCAFIIGWNLFLEYVIGCASLARAWSDYFDSTLNDTIRNFALSHFGEIELKGFASYPDFFAFTLVLLATLILTLGVKNSSRFNTFLTGINLFVILFITCVGLYYAKVENWTRDFAPYGISGVFSGAATCFYAFIGFDVIATTGEEAKNPSRTIPISIVLALGICFLAYFGVSAVLTLMWPYDQLAERSALPEVFAMRGAPWAKYIIAVGALCGLSASLIGGLFPLPRMLYAMASDGLIFKFLAKVHPKTETPVIATIFSGSLAALLALIFDLAALVEMMSIGTLLAYTIVALCVLLLRYQPGTVGIVEDGENIFLSNEGASNDGETIRENNQEMHETNGPTQETARRAALGIYSTLAVFLFASIFLIWGTDALLKARSWAILVAVVLGVLLIASIVLLLRQPQNKTPLPFKVPCVPAIPLLSIFINVFLILKLSFLTWIRFAVWMITGVYVIACEIARDVAGPSTVISFLIAGIASVLSGLCYAEFGARVPKAGSAYIYSYVTVGELVAFIIGWNLVMEYMIGAAAIGRAWSAYFDSMVHDKIRSWVVENVGSIRIDGLGGYPDFLAATVIIVLMIIQLFGVKKNTAFIIGVTCINIVVIVFIIIMGMILARPQYWSDFMPYGPSGVLAGSATAFFAFVGFDVIATAGEEAKNPSKCIPISIMLALSICFLAYFGVSAAVTLIWPYNMLDYGAALPKAFEHRGAHFAKYIIAAGALCGMTAAINGGLFPLPRLLYAMSSDGLIFKSFACVSKSTEVPFVGTLFSGILAAFLAMIFELQALVEMMSIGTLQAYTIVSTSVLILRYQPGTIGFVKSFAEDGESNQESPSTDCPPREPTERAFLINGLIPMYEGEAWAVILAVLFVVVFIAAIVLLNFQPKSLTRLPFQVPLVPCLPLASMFINIYLMMELNPATWMRFGVWMAIGFLAKLALSTHPLNILTPANLPKSHCVVLLENWTGLSIYIFYGLRHSVEGKRQTEQEGYVPLEQMDSSRSDQSEPQDGQSLKKS</sequence>
<comment type="caution">
    <text evidence="8">The sequence shown here is derived from an EMBL/GenBank/DDBJ whole genome shotgun (WGS) entry which is preliminary data.</text>
</comment>
<feature type="transmembrane region" description="Helical" evidence="6">
    <location>
        <begin position="677"/>
        <end position="694"/>
    </location>
</feature>
<proteinExistence type="predicted"/>
<reference evidence="8" key="1">
    <citation type="journal article" date="2023" name="G3 (Bethesda)">
        <title>Whole genome assembly and annotation of the endangered Caribbean coral Acropora cervicornis.</title>
        <authorList>
            <person name="Selwyn J.D."/>
            <person name="Vollmer S.V."/>
        </authorList>
    </citation>
    <scope>NUCLEOTIDE SEQUENCE</scope>
    <source>
        <strain evidence="8">K2</strain>
    </source>
</reference>
<feature type="transmembrane region" description="Helical" evidence="6">
    <location>
        <begin position="769"/>
        <end position="798"/>
    </location>
</feature>
<feature type="transmembrane region" description="Helical" evidence="6">
    <location>
        <begin position="818"/>
        <end position="847"/>
    </location>
</feature>
<protein>
    <submittedName>
        <fullName evidence="8">Cationic amino acid transporter 2</fullName>
    </submittedName>
</protein>
<evidence type="ECO:0000256" key="5">
    <source>
        <dbReference type="SAM" id="MobiDB-lite"/>
    </source>
</evidence>
<name>A0AAD9V1G8_ACRCE</name>
<dbReference type="Pfam" id="PF13520">
    <property type="entry name" value="AA_permease_2"/>
    <property type="match status" value="2"/>
</dbReference>
<dbReference type="EMBL" id="JARQWQ010000050">
    <property type="protein sequence ID" value="KAK2557270.1"/>
    <property type="molecule type" value="Genomic_DNA"/>
</dbReference>
<feature type="transmembrane region" description="Helical" evidence="6">
    <location>
        <begin position="608"/>
        <end position="629"/>
    </location>
</feature>
<feature type="transmembrane region" description="Helical" evidence="6">
    <location>
        <begin position="1024"/>
        <end position="1042"/>
    </location>
</feature>
<feature type="transmembrane region" description="Helical" evidence="6">
    <location>
        <begin position="868"/>
        <end position="887"/>
    </location>
</feature>
<dbReference type="GO" id="GO:0015171">
    <property type="term" value="F:amino acid transmembrane transporter activity"/>
    <property type="evidence" value="ECO:0007669"/>
    <property type="project" value="TreeGrafter"/>
</dbReference>
<feature type="transmembrane region" description="Helical" evidence="6">
    <location>
        <begin position="195"/>
        <end position="217"/>
    </location>
</feature>
<feature type="transmembrane region" description="Helical" evidence="6">
    <location>
        <begin position="264"/>
        <end position="293"/>
    </location>
</feature>
<dbReference type="PANTHER" id="PTHR43243">
    <property type="entry name" value="INNER MEMBRANE TRANSPORTER YGJI-RELATED"/>
    <property type="match status" value="1"/>
</dbReference>
<reference evidence="8" key="2">
    <citation type="journal article" date="2023" name="Science">
        <title>Genomic signatures of disease resistance in endangered staghorn corals.</title>
        <authorList>
            <person name="Vollmer S.V."/>
            <person name="Selwyn J.D."/>
            <person name="Despard B.A."/>
            <person name="Roesel C.L."/>
        </authorList>
    </citation>
    <scope>NUCLEOTIDE SEQUENCE</scope>
    <source>
        <strain evidence="8">K2</strain>
    </source>
</reference>
<evidence type="ECO:0000256" key="4">
    <source>
        <dbReference type="ARBA" id="ARBA00023136"/>
    </source>
</evidence>
<gene>
    <name evidence="8" type="ORF">P5673_020360</name>
</gene>
<accession>A0AAD9V1G8</accession>
<keyword evidence="9" id="KW-1185">Reference proteome</keyword>
<evidence type="ECO:0000256" key="1">
    <source>
        <dbReference type="ARBA" id="ARBA00004141"/>
    </source>
</evidence>
<feature type="transmembrane region" description="Helical" evidence="6">
    <location>
        <begin position="532"/>
        <end position="565"/>
    </location>
</feature>
<feature type="transmembrane region" description="Helical" evidence="6">
    <location>
        <begin position="102"/>
        <end position="123"/>
    </location>
</feature>
<keyword evidence="3 6" id="KW-1133">Transmembrane helix</keyword>
<dbReference type="AlphaFoldDB" id="A0AAD9V1G8"/>
<feature type="transmembrane region" description="Helical" evidence="6">
    <location>
        <begin position="965"/>
        <end position="987"/>
    </location>
</feature>
<keyword evidence="4 6" id="KW-0472">Membrane</keyword>